<dbReference type="CDD" id="cd08445">
    <property type="entry name" value="PBP2_BenM_CatM_CatR"/>
    <property type="match status" value="1"/>
</dbReference>
<dbReference type="AlphaFoldDB" id="A0A292ZLG9"/>
<dbReference type="PROSITE" id="PS50931">
    <property type="entry name" value="HTH_LYSR"/>
    <property type="match status" value="1"/>
</dbReference>
<dbReference type="PRINTS" id="PR00039">
    <property type="entry name" value="HTHLYSR"/>
</dbReference>
<dbReference type="GO" id="GO:0003700">
    <property type="term" value="F:DNA-binding transcription factor activity"/>
    <property type="evidence" value="ECO:0007669"/>
    <property type="project" value="InterPro"/>
</dbReference>
<evidence type="ECO:0000313" key="6">
    <source>
        <dbReference type="EMBL" id="GAY23665.1"/>
    </source>
</evidence>
<accession>A0A292ZLG9</accession>
<comment type="similarity">
    <text evidence="1">Belongs to the LysR transcriptional regulatory family.</text>
</comment>
<dbReference type="SUPFAM" id="SSF53850">
    <property type="entry name" value="Periplasmic binding protein-like II"/>
    <property type="match status" value="1"/>
</dbReference>
<dbReference type="Proteomes" id="UP000221538">
    <property type="component" value="Unassembled WGS sequence"/>
</dbReference>
<dbReference type="GO" id="GO:0003677">
    <property type="term" value="F:DNA binding"/>
    <property type="evidence" value="ECO:0007669"/>
    <property type="project" value="UniProtKB-KW"/>
</dbReference>
<evidence type="ECO:0000256" key="2">
    <source>
        <dbReference type="ARBA" id="ARBA00023015"/>
    </source>
</evidence>
<dbReference type="InterPro" id="IPR000847">
    <property type="entry name" value="LysR_HTH_N"/>
</dbReference>
<dbReference type="SUPFAM" id="SSF46785">
    <property type="entry name" value="Winged helix' DNA-binding domain"/>
    <property type="match status" value="1"/>
</dbReference>
<evidence type="ECO:0000313" key="7">
    <source>
        <dbReference type="Proteomes" id="UP000221538"/>
    </source>
</evidence>
<name>A0A292ZLG9_SPHSA</name>
<dbReference type="EMBL" id="BEWI01000032">
    <property type="protein sequence ID" value="GAY23665.1"/>
    <property type="molecule type" value="Genomic_DNA"/>
</dbReference>
<dbReference type="PANTHER" id="PTHR30346">
    <property type="entry name" value="TRANSCRIPTIONAL DUAL REGULATOR HCAR-RELATED"/>
    <property type="match status" value="1"/>
</dbReference>
<keyword evidence="2" id="KW-0805">Transcription regulation</keyword>
<evidence type="ECO:0000256" key="4">
    <source>
        <dbReference type="ARBA" id="ARBA00023163"/>
    </source>
</evidence>
<dbReference type="InterPro" id="IPR036390">
    <property type="entry name" value="WH_DNA-bd_sf"/>
</dbReference>
<evidence type="ECO:0000259" key="5">
    <source>
        <dbReference type="PROSITE" id="PS50931"/>
    </source>
</evidence>
<reference evidence="6 7" key="2">
    <citation type="journal article" date="2013" name="Environ. Sci. Technol.">
        <title>The 4-tert-butylphenol-utilizing bacterium Sphingobium fuliginis OMI can degrade bisphenols via phenolic ring hydroxylation and meta-cleavage pathway.</title>
        <authorList>
            <person name="Ogata Y."/>
            <person name="Goda S."/>
            <person name="Toyama T."/>
            <person name="Sei K."/>
            <person name="Ike M."/>
        </authorList>
    </citation>
    <scope>NUCLEOTIDE SEQUENCE [LARGE SCALE GENOMIC DNA]</scope>
    <source>
        <strain evidence="6 7">OMI</strain>
    </source>
</reference>
<dbReference type="FunFam" id="1.10.10.10:FF:000001">
    <property type="entry name" value="LysR family transcriptional regulator"/>
    <property type="match status" value="1"/>
</dbReference>
<dbReference type="Gene3D" id="3.40.190.10">
    <property type="entry name" value="Periplasmic binding protein-like II"/>
    <property type="match status" value="2"/>
</dbReference>
<evidence type="ECO:0000256" key="3">
    <source>
        <dbReference type="ARBA" id="ARBA00023125"/>
    </source>
</evidence>
<dbReference type="Pfam" id="PF03466">
    <property type="entry name" value="LysR_substrate"/>
    <property type="match status" value="1"/>
</dbReference>
<dbReference type="GO" id="GO:0032993">
    <property type="term" value="C:protein-DNA complex"/>
    <property type="evidence" value="ECO:0007669"/>
    <property type="project" value="TreeGrafter"/>
</dbReference>
<comment type="caution">
    <text evidence="6">The sequence shown here is derived from an EMBL/GenBank/DDBJ whole genome shotgun (WGS) entry which is preliminary data.</text>
</comment>
<proteinExistence type="inferred from homology"/>
<protein>
    <submittedName>
        <fullName evidence="6">Aromatic hydrocarbon utilization transcriptional regulator CatR</fullName>
    </submittedName>
</protein>
<organism evidence="6 7">
    <name type="scientific">Sphingobium fuliginis (strain ATCC 27551)</name>
    <dbReference type="NCBI Taxonomy" id="336203"/>
    <lineage>
        <taxon>Bacteria</taxon>
        <taxon>Pseudomonadati</taxon>
        <taxon>Pseudomonadota</taxon>
        <taxon>Alphaproteobacteria</taxon>
        <taxon>Sphingomonadales</taxon>
        <taxon>Sphingomonadaceae</taxon>
        <taxon>Sphingobium</taxon>
    </lineage>
</organism>
<sequence length="308" mass="34334">MLDMRLLRYFVAVADEGNFNRAAERLHIAQPPLSRAIQQLEAHVGAPLLDRASRPLRLTGVGRLLHAQAVQVLSRMEDVEAMVKAAATSRRRRLVIGFVASTIYARLPELIRAFRKVADNVELVMVESTTLDQIAALKEGRIDVGFGRIRFEDPGVRRIILRDEKLVAAFPIDHPLASGEWPISLRELADEPQIVYPRAPRPSYADQVISLFRDQAIEPRIVHEARELQIAIGLVAAEEGMAIVPESVRRARSHDVAFRELAEPATSPIILSHRPGDRSPELALMTSVVARKYAEWGYDVPAALSEES</sequence>
<dbReference type="Gene3D" id="1.10.10.10">
    <property type="entry name" value="Winged helix-like DNA-binding domain superfamily/Winged helix DNA-binding domain"/>
    <property type="match status" value="1"/>
</dbReference>
<dbReference type="InterPro" id="IPR036388">
    <property type="entry name" value="WH-like_DNA-bd_sf"/>
</dbReference>
<evidence type="ECO:0000256" key="1">
    <source>
        <dbReference type="ARBA" id="ARBA00009437"/>
    </source>
</evidence>
<reference evidence="6 7" key="1">
    <citation type="journal article" date="2013" name="Biodegradation">
        <title>Occurrence of 4-tert-butylphenol (4-t-BP) biodegradation in an aquatic sample caused by the presence of Spirodela polyrrhiza and isolation of a 4-t-BP-utilizing bacterium.</title>
        <authorList>
            <person name="Ogata Y."/>
            <person name="Toyama T."/>
            <person name="Yu N."/>
            <person name="Wang X."/>
            <person name="Sei K."/>
            <person name="Ike M."/>
        </authorList>
    </citation>
    <scope>NUCLEOTIDE SEQUENCE [LARGE SCALE GENOMIC DNA]</scope>
    <source>
        <strain evidence="6 7">OMI</strain>
    </source>
</reference>
<dbReference type="PANTHER" id="PTHR30346:SF17">
    <property type="entry name" value="LYSR FAMILY TRANSCRIPTIONAL REGULATOR"/>
    <property type="match status" value="1"/>
</dbReference>
<keyword evidence="4" id="KW-0804">Transcription</keyword>
<keyword evidence="3" id="KW-0238">DNA-binding</keyword>
<dbReference type="Pfam" id="PF00126">
    <property type="entry name" value="HTH_1"/>
    <property type="match status" value="1"/>
</dbReference>
<dbReference type="InterPro" id="IPR005119">
    <property type="entry name" value="LysR_subst-bd"/>
</dbReference>
<feature type="domain" description="HTH lysR-type" evidence="5">
    <location>
        <begin position="2"/>
        <end position="59"/>
    </location>
</feature>
<gene>
    <name evidence="6" type="ORF">SFOMI_4243</name>
</gene>